<dbReference type="SUPFAM" id="SSF52151">
    <property type="entry name" value="FabD/lysophospholipase-like"/>
    <property type="match status" value="1"/>
</dbReference>
<dbReference type="InterPro" id="IPR020806">
    <property type="entry name" value="PKS_PP-bd"/>
</dbReference>
<dbReference type="Gene3D" id="3.10.129.110">
    <property type="entry name" value="Polyketide synthase dehydratase"/>
    <property type="match status" value="1"/>
</dbReference>
<dbReference type="Pfam" id="PF08659">
    <property type="entry name" value="KR"/>
    <property type="match status" value="1"/>
</dbReference>
<feature type="domain" description="Carrier" evidence="8">
    <location>
        <begin position="2411"/>
        <end position="2488"/>
    </location>
</feature>
<keyword evidence="1" id="KW-0596">Phosphopantetheine</keyword>
<sequence>MTVEIIGRACLAPGANSPQALFRILREGKCTVTRVPSDRWDLARFWHPVIGNPGKTYSFAAGVLDSIYDFDPAVFGMSQREAMYMDPQQRVLLQLAWRALEDANIAMTSLHGENVGVYIGASSLDHANLTVEDPAAAGPYFMTGNTLSIVSNRISHIFGLSGPSMTVDTACSSSLVALDQAMRALNAGEIDTAIVGGVNILAHPLPFVGFAQARMLSPEGLCRAYDNDGAGYVRAEGGVVFILRRSDRTRQEKDRSYAKIVATGVNSAGRTNGISLPSREAQANLLRSIYEGNNIDANQVAFVEGHGTGTKVGDPAEVWSIGTVIGANRRAPVPIGSIKSNIGHTEPASGLFGMLKAMMALENNYLPASLHFETPNDNIDFDGLNVRVTANPIELLRGKRARLAGINSFGFGGANAHVVISDPDPVQDERNRNNATGHVFMASAHTVNSLEELLKSYKSTFAKASPEEVRSIVAASGANRTQMRYRFAARSDHPEDIVRAIASHLEKPASDIGEAGEAVTKDAKVAFVFSGNGSQWAGMGVEAFRENLHFRQCFTSVSALFKFHSDTVLTDLLTDPDLDKKLADTKVAQPLLFAVQAALSDSLVAMGIKPTAVFGHSVGEIAAAYAAGALSLVDAVAIVAKRSLHQDLLAGQGTMAAVMLGEEGASAFAKARGLEHVCVAAVNAHNSVTISGPAHEVSAFRDAARKAKIPVQILDINYPFHHPIIDQAKKAFLSDIPDIAPRKSELAFLSTVTGDRLDGTQLDPDYWWKNVREPVRFQAATEAAIELGCSLFIEISPRPILSSYLKETVKQSSAPGMVVPTLLRDAGEKGRDPISRAMARAIAHGAAFDETRLFGKRNAFVRLPNLPFEPTELRPATTTDSTDLFGRGSKTPYTLAGWRADPNGGSWKNHIDAHLFPDLAEHVVDGKAILPGSGFIEIAVSAAQQYYGTPNVDITNLEIVRPLELTDNRMMELSTILSPETGDIEIRSRERLSEDDWAVHAVARSRKPIPSDEPAAASRFAGLEKTATVTPAKAYETARQFGLDYGPRFQLMARAVSYGDRFIDVELRDPEEAGHPFVSYSLNPISVDATFHGLVALFDRFTGEAGGAPYIPVRFGSVRVTNSGTMVKRALVEIERISANSIKAKFRFFGKGGELIAAFDDCRFRRTYLRQHKTLDMLSFHYEAVPSDRAVPLAATPRSALSLPLIAGAEGAGIDNTTLLFNAAIYRACHEIALKLGKGTGLIDTRSLPGDFAFRCFLANCLYVLEDAGLCEHKGGSWKIAPEFSLPPVGDILKELYGERSERAVEAVLINNAYAEALDRIDSLFTSEISANEANVAAKPQGFISDATLDHQTVHSESTRQKMALVLSAVEKALADGKGDLRIVEAGTVSTGFTRRLATLVSKYNASLLVVEPRENAQRNLEIAFEEDAHVRVLKKDAFAALPAFDLVVSASDTIFTLVDEDVAIRNAMRVCLQENGALIAATSAPTVFSDFAFGLIDGWFARTQTVEFPIGRLPTATQWQKCLGDLGLRNISVQDHELSHGNITVVEAQGGQFTDSAPAAQASVTEVASPVLVLHEGSVSSLHSILPTGKDAIEAPLVPVQLTGDLDADKDKIAEAIEGLNDKPVRAVYLSSATSGGRSQDSAVLQNRVLSLSAFAEALRQYHSNAEPTAGHRPRLLIAAPGGSPVAAASRVQDEPGSSINSGLWAFARVLQNEYDFLDIHSLDFTGAKAGAGNQLATAIAMLADASANREWLLDGTTGTLSEIRAVPGPVDRSLRKTSAFKAATIRQRVSSQVGSIAWEECDIPQAGPGDVVVEVAATGLNFRDVMWAMGLLPEEALEDGFAGATIGMELSGHVVAIGSGVTDLSVGDAVMAIAPAAFSTHAVVSRSGVAKLPETVSPVAAATVPVAFLTAYYAMVELGRIRAGETILIHGAAGGVGLAALQVAKLAGAKVIATAGTREKRRFLKMLGADHVFDSRSLAFVNDIRGVTGGEGVDLVLNSLFSEAMEQSLSLVKPFGRFLELGKRDYYADSKIGLRPFRRNISYFGIDADQLLVNAPDLTKRIFTEIGALFEEGKLVPLPYRAFGFDEIGNAFRLMQNAGHIGKIVVLPPVAGRDEIANRSARRMSVDSQGVHLVVGGIGGFGLAAANWLVDKGARNIALATRRGVADIETLEAIKRWENKGVSATVHACDVTEEAAADELLKTLRQIGPLKTVVHAAMVLDDALINNLSRERNRPVIDVKVKGAAVLDKLTRADRLEHFILFSSATTLVGNPGQANYVAANGYLEGLARARRLEGLPGLAIGFGAIADKGYLAQNTDVNDLLSKRIGKTALKAQAALDQVESYIRSDPGTVDAAVAMISELDWAAARNLPVVRNTLFEVILRTADQHSAGGDGQTMDLVAMIEGKSPQEAEDILYDLVAGEIAAILRVSKDTISRSKVLKEIGLDSLMAVELGISFQQNTGFDMPLSGVADNTTVGDVARKLYDKVSKRDHGGEDDSEPVDNKIVSDLAQRHTGNGTGTGTEKAASQ</sequence>
<dbReference type="GO" id="GO:0031177">
    <property type="term" value="F:phosphopantetheine binding"/>
    <property type="evidence" value="ECO:0007669"/>
    <property type="project" value="InterPro"/>
</dbReference>
<dbReference type="SMART" id="SM00822">
    <property type="entry name" value="PKS_KR"/>
    <property type="match status" value="1"/>
</dbReference>
<dbReference type="Gene3D" id="3.30.70.3290">
    <property type="match status" value="1"/>
</dbReference>
<dbReference type="SUPFAM" id="SSF53335">
    <property type="entry name" value="S-adenosyl-L-methionine-dependent methyltransferases"/>
    <property type="match status" value="1"/>
</dbReference>
<dbReference type="GO" id="GO:0016491">
    <property type="term" value="F:oxidoreductase activity"/>
    <property type="evidence" value="ECO:0007669"/>
    <property type="project" value="InterPro"/>
</dbReference>
<dbReference type="FunFam" id="3.40.50.720:FF:000209">
    <property type="entry name" value="Polyketide synthase Pks12"/>
    <property type="match status" value="1"/>
</dbReference>
<evidence type="ECO:0000256" key="6">
    <source>
        <dbReference type="PROSITE-ProRule" id="PRU01363"/>
    </source>
</evidence>
<dbReference type="InterPro" id="IPR050091">
    <property type="entry name" value="PKS_NRPS_Biosynth_Enz"/>
</dbReference>
<dbReference type="Proteomes" id="UP000585507">
    <property type="component" value="Unassembled WGS sequence"/>
</dbReference>
<dbReference type="Pfam" id="PF14765">
    <property type="entry name" value="PS-DH"/>
    <property type="match status" value="1"/>
</dbReference>
<dbReference type="SUPFAM" id="SSF51735">
    <property type="entry name" value="NAD(P)-binding Rossmann-fold domains"/>
    <property type="match status" value="2"/>
</dbReference>
<feature type="region of interest" description="N-terminal hotdog fold" evidence="6">
    <location>
        <begin position="882"/>
        <end position="1012"/>
    </location>
</feature>
<dbReference type="EMBL" id="JACHBK010000001">
    <property type="protein sequence ID" value="MBB5533802.1"/>
    <property type="molecule type" value="Genomic_DNA"/>
</dbReference>
<dbReference type="InterPro" id="IPR018201">
    <property type="entry name" value="Ketoacyl_synth_AS"/>
</dbReference>
<organism evidence="11 12">
    <name type="scientific">Rhizobium giardinii</name>
    <dbReference type="NCBI Taxonomy" id="56731"/>
    <lineage>
        <taxon>Bacteria</taxon>
        <taxon>Pseudomonadati</taxon>
        <taxon>Pseudomonadota</taxon>
        <taxon>Alphaproteobacteria</taxon>
        <taxon>Hyphomicrobiales</taxon>
        <taxon>Rhizobiaceae</taxon>
        <taxon>Rhizobium/Agrobacterium group</taxon>
        <taxon>Rhizobium</taxon>
    </lineage>
</organism>
<dbReference type="GO" id="GO:0004315">
    <property type="term" value="F:3-oxoacyl-[acyl-carrier-protein] synthase activity"/>
    <property type="evidence" value="ECO:0007669"/>
    <property type="project" value="InterPro"/>
</dbReference>
<dbReference type="GO" id="GO:0006633">
    <property type="term" value="P:fatty acid biosynthetic process"/>
    <property type="evidence" value="ECO:0007669"/>
    <property type="project" value="InterPro"/>
</dbReference>
<keyword evidence="12" id="KW-1185">Reference proteome</keyword>
<dbReference type="Gene3D" id="3.90.180.10">
    <property type="entry name" value="Medium-chain alcohol dehydrogenases, catalytic domain"/>
    <property type="match status" value="1"/>
</dbReference>
<dbReference type="InterPro" id="IPR049900">
    <property type="entry name" value="PKS_mFAS_DH"/>
</dbReference>
<evidence type="ECO:0000256" key="4">
    <source>
        <dbReference type="ARBA" id="ARBA00023268"/>
    </source>
</evidence>
<keyword evidence="4" id="KW-0511">Multifunctional enzyme</keyword>
<dbReference type="PROSITE" id="PS00606">
    <property type="entry name" value="KS3_1"/>
    <property type="match status" value="1"/>
</dbReference>
<dbReference type="SUPFAM" id="SSF47336">
    <property type="entry name" value="ACP-like"/>
    <property type="match status" value="1"/>
</dbReference>
<dbReference type="InterPro" id="IPR002364">
    <property type="entry name" value="Quin_OxRdtase/zeta-crystal_CS"/>
</dbReference>
<feature type="region of interest" description="C-terminal hotdog fold" evidence="6">
    <location>
        <begin position="1026"/>
        <end position="1173"/>
    </location>
</feature>
<dbReference type="PROSITE" id="PS01162">
    <property type="entry name" value="QOR_ZETA_CRYSTAL"/>
    <property type="match status" value="1"/>
</dbReference>
<dbReference type="InterPro" id="IPR020841">
    <property type="entry name" value="PKS_Beta-ketoAc_synthase_dom"/>
</dbReference>
<dbReference type="InterPro" id="IPR042104">
    <property type="entry name" value="PKS_dehydratase_sf"/>
</dbReference>
<gene>
    <name evidence="11" type="ORF">GGD55_000463</name>
</gene>
<dbReference type="SMART" id="SM00827">
    <property type="entry name" value="PKS_AT"/>
    <property type="match status" value="1"/>
</dbReference>
<evidence type="ECO:0000256" key="7">
    <source>
        <dbReference type="SAM" id="MobiDB-lite"/>
    </source>
</evidence>
<dbReference type="InterPro" id="IPR016039">
    <property type="entry name" value="Thiolase-like"/>
</dbReference>
<keyword evidence="5" id="KW-0012">Acyltransferase</keyword>
<evidence type="ECO:0000259" key="10">
    <source>
        <dbReference type="PROSITE" id="PS52019"/>
    </source>
</evidence>
<feature type="region of interest" description="Disordered" evidence="7">
    <location>
        <begin position="2488"/>
        <end position="2529"/>
    </location>
</feature>
<dbReference type="InterPro" id="IPR016036">
    <property type="entry name" value="Malonyl_transacylase_ACP-bd"/>
</dbReference>
<dbReference type="PROSITE" id="PS52019">
    <property type="entry name" value="PKS_MFAS_DH"/>
    <property type="match status" value="1"/>
</dbReference>
<dbReference type="InterPro" id="IPR016035">
    <property type="entry name" value="Acyl_Trfase/lysoPLipase"/>
</dbReference>
<evidence type="ECO:0000256" key="5">
    <source>
        <dbReference type="ARBA" id="ARBA00023315"/>
    </source>
</evidence>
<feature type="domain" description="PKS/mFAS DH" evidence="10">
    <location>
        <begin position="882"/>
        <end position="1173"/>
    </location>
</feature>
<dbReference type="Gene3D" id="3.40.47.10">
    <property type="match status" value="1"/>
</dbReference>
<comment type="caution">
    <text evidence="11">The sequence shown here is derived from an EMBL/GenBank/DDBJ whole genome shotgun (WGS) entry which is preliminary data.</text>
</comment>
<evidence type="ECO:0000259" key="9">
    <source>
        <dbReference type="PROSITE" id="PS52004"/>
    </source>
</evidence>
<dbReference type="SUPFAM" id="SSF50129">
    <property type="entry name" value="GroES-like"/>
    <property type="match status" value="1"/>
</dbReference>
<dbReference type="GO" id="GO:0008270">
    <property type="term" value="F:zinc ion binding"/>
    <property type="evidence" value="ECO:0007669"/>
    <property type="project" value="InterPro"/>
</dbReference>
<dbReference type="SUPFAM" id="SSF53901">
    <property type="entry name" value="Thiolase-like"/>
    <property type="match status" value="1"/>
</dbReference>
<dbReference type="RefSeq" id="WP_018324108.1">
    <property type="nucleotide sequence ID" value="NZ_JACHBK010000001.1"/>
</dbReference>
<keyword evidence="3 11" id="KW-0808">Transferase</keyword>
<dbReference type="InterPro" id="IPR014031">
    <property type="entry name" value="Ketoacyl_synth_C"/>
</dbReference>
<dbReference type="Pfam" id="PF02801">
    <property type="entry name" value="Ketoacyl-synt_C"/>
    <property type="match status" value="1"/>
</dbReference>
<dbReference type="InterPro" id="IPR009081">
    <property type="entry name" value="PP-bd_ACP"/>
</dbReference>
<dbReference type="CDD" id="cd05195">
    <property type="entry name" value="enoyl_red"/>
    <property type="match status" value="1"/>
</dbReference>
<dbReference type="InterPro" id="IPR020807">
    <property type="entry name" value="PKS_DH"/>
</dbReference>
<dbReference type="PROSITE" id="PS50075">
    <property type="entry name" value="CARRIER"/>
    <property type="match status" value="1"/>
</dbReference>
<evidence type="ECO:0000256" key="1">
    <source>
        <dbReference type="ARBA" id="ARBA00022450"/>
    </source>
</evidence>
<dbReference type="SMART" id="SM00825">
    <property type="entry name" value="PKS_KS"/>
    <property type="match status" value="1"/>
</dbReference>
<dbReference type="InterPro" id="IPR036736">
    <property type="entry name" value="ACP-like_sf"/>
</dbReference>
<dbReference type="InterPro" id="IPR057326">
    <property type="entry name" value="KR_dom"/>
</dbReference>
<dbReference type="Pfam" id="PF00550">
    <property type="entry name" value="PP-binding"/>
    <property type="match status" value="1"/>
</dbReference>
<dbReference type="Pfam" id="PF21089">
    <property type="entry name" value="PKS_DH_N"/>
    <property type="match status" value="1"/>
</dbReference>
<evidence type="ECO:0000259" key="8">
    <source>
        <dbReference type="PROSITE" id="PS50075"/>
    </source>
</evidence>
<dbReference type="InterPro" id="IPR049551">
    <property type="entry name" value="PKS_DH_C"/>
</dbReference>
<dbReference type="SMART" id="SM00826">
    <property type="entry name" value="PKS_DH"/>
    <property type="match status" value="1"/>
</dbReference>
<dbReference type="Pfam" id="PF00109">
    <property type="entry name" value="ketoacyl-synt"/>
    <property type="match status" value="1"/>
</dbReference>
<dbReference type="Gene3D" id="3.40.366.10">
    <property type="entry name" value="Malonyl-Coenzyme A Acyl Carrier Protein, domain 2"/>
    <property type="match status" value="1"/>
</dbReference>
<evidence type="ECO:0000256" key="3">
    <source>
        <dbReference type="ARBA" id="ARBA00022679"/>
    </source>
</evidence>
<feature type="active site" description="Proton acceptor; for dehydratase activity" evidence="6">
    <location>
        <position position="922"/>
    </location>
</feature>
<evidence type="ECO:0000313" key="11">
    <source>
        <dbReference type="EMBL" id="MBB5533802.1"/>
    </source>
</evidence>
<dbReference type="Pfam" id="PF00698">
    <property type="entry name" value="Acyl_transf_1"/>
    <property type="match status" value="1"/>
</dbReference>
<keyword evidence="2" id="KW-0597">Phosphoprotein</keyword>
<dbReference type="InterPro" id="IPR013968">
    <property type="entry name" value="PKS_KR"/>
</dbReference>
<dbReference type="InterPro" id="IPR014030">
    <property type="entry name" value="Ketoacyl_synth_N"/>
</dbReference>
<dbReference type="InterPro" id="IPR014043">
    <property type="entry name" value="Acyl_transferase_dom"/>
</dbReference>
<dbReference type="SMART" id="SM00823">
    <property type="entry name" value="PKS_PP"/>
    <property type="match status" value="1"/>
</dbReference>
<dbReference type="Pfam" id="PF13602">
    <property type="entry name" value="ADH_zinc_N_2"/>
    <property type="match status" value="1"/>
</dbReference>
<dbReference type="Gene3D" id="3.40.50.720">
    <property type="entry name" value="NAD(P)-binding Rossmann-like Domain"/>
    <property type="match status" value="3"/>
</dbReference>
<dbReference type="InterPro" id="IPR013154">
    <property type="entry name" value="ADH-like_N"/>
</dbReference>
<dbReference type="InterPro" id="IPR036291">
    <property type="entry name" value="NAD(P)-bd_dom_sf"/>
</dbReference>
<dbReference type="PANTHER" id="PTHR43775">
    <property type="entry name" value="FATTY ACID SYNTHASE"/>
    <property type="match status" value="1"/>
</dbReference>
<dbReference type="SUPFAM" id="SSF55048">
    <property type="entry name" value="Probable ACP-binding domain of malonyl-CoA ACP transacylase"/>
    <property type="match status" value="1"/>
</dbReference>
<dbReference type="PROSITE" id="PS52004">
    <property type="entry name" value="KS3_2"/>
    <property type="match status" value="1"/>
</dbReference>
<accession>A0A7W8U8E7</accession>
<dbReference type="Gene3D" id="3.40.50.150">
    <property type="entry name" value="Vaccinia Virus protein VP39"/>
    <property type="match status" value="1"/>
</dbReference>
<feature type="domain" description="Ketosynthase family 3 (KS3)" evidence="9">
    <location>
        <begin position="1"/>
        <end position="422"/>
    </location>
</feature>
<evidence type="ECO:0000256" key="2">
    <source>
        <dbReference type="ARBA" id="ARBA00022553"/>
    </source>
</evidence>
<evidence type="ECO:0000313" key="12">
    <source>
        <dbReference type="Proteomes" id="UP000585507"/>
    </source>
</evidence>
<dbReference type="InterPro" id="IPR011032">
    <property type="entry name" value="GroES-like_sf"/>
</dbReference>
<dbReference type="InterPro" id="IPR032821">
    <property type="entry name" value="PKS_assoc"/>
</dbReference>
<dbReference type="InterPro" id="IPR020843">
    <property type="entry name" value="ER"/>
</dbReference>
<dbReference type="InterPro" id="IPR049552">
    <property type="entry name" value="PKS_DH_N"/>
</dbReference>
<dbReference type="Gene3D" id="1.10.1200.10">
    <property type="entry name" value="ACP-like"/>
    <property type="match status" value="1"/>
</dbReference>
<name>A0A7W8U8E7_9HYPH</name>
<dbReference type="SMART" id="SM00829">
    <property type="entry name" value="PKS_ER"/>
    <property type="match status" value="1"/>
</dbReference>
<dbReference type="PANTHER" id="PTHR43775:SF37">
    <property type="entry name" value="SI:DKEY-61P9.11"/>
    <property type="match status" value="1"/>
</dbReference>
<dbReference type="Pfam" id="PF16197">
    <property type="entry name" value="KAsynt_C_assoc"/>
    <property type="match status" value="1"/>
</dbReference>
<dbReference type="Pfam" id="PF08240">
    <property type="entry name" value="ADH_N"/>
    <property type="match status" value="1"/>
</dbReference>
<dbReference type="InterPro" id="IPR001227">
    <property type="entry name" value="Ac_transferase_dom_sf"/>
</dbReference>
<reference evidence="11 12" key="1">
    <citation type="submission" date="2020-08" db="EMBL/GenBank/DDBJ databases">
        <title>Genomic Encyclopedia of Type Strains, Phase IV (KMG-V): Genome sequencing to study the core and pangenomes of soil and plant-associated prokaryotes.</title>
        <authorList>
            <person name="Whitman W."/>
        </authorList>
    </citation>
    <scope>NUCLEOTIDE SEQUENCE [LARGE SCALE GENOMIC DNA]</scope>
    <source>
        <strain evidence="11 12">SEMIA 4084</strain>
    </source>
</reference>
<feature type="active site" description="Proton donor; for dehydratase activity" evidence="6">
    <location>
        <position position="1088"/>
    </location>
</feature>
<dbReference type="InterPro" id="IPR029063">
    <property type="entry name" value="SAM-dependent_MTases_sf"/>
</dbReference>
<dbReference type="CDD" id="cd00833">
    <property type="entry name" value="PKS"/>
    <property type="match status" value="1"/>
</dbReference>
<protein>
    <submittedName>
        <fullName evidence="11">Acyl transferase domain-containing protein/NADPH:quinone reductase-like Zn-dependent oxidoreductase/NADP-dependent 3-hydroxy acid dehydrogenase YdfG/acyl carrier protein</fullName>
    </submittedName>
</protein>
<dbReference type="GO" id="GO:0004312">
    <property type="term" value="F:fatty acid synthase activity"/>
    <property type="evidence" value="ECO:0007669"/>
    <property type="project" value="TreeGrafter"/>
</dbReference>
<proteinExistence type="predicted"/>